<reference evidence="2 3" key="1">
    <citation type="submission" date="2017-10" db="EMBL/GenBank/DDBJ databases">
        <authorList>
            <person name="Banno H."/>
            <person name="Chua N.-H."/>
        </authorList>
    </citation>
    <scope>NUCLEOTIDE SEQUENCE [LARGE SCALE GENOMIC DNA]</scope>
    <source>
        <strain evidence="2 3">YW11</strain>
    </source>
</reference>
<feature type="region of interest" description="Disordered" evidence="1">
    <location>
        <begin position="41"/>
        <end position="72"/>
    </location>
</feature>
<dbReference type="EMBL" id="PDNU01000035">
    <property type="protein sequence ID" value="PHK93868.1"/>
    <property type="molecule type" value="Genomic_DNA"/>
</dbReference>
<keyword evidence="3" id="KW-1185">Reference proteome</keyword>
<comment type="caution">
    <text evidence="2">The sequence shown here is derived from an EMBL/GenBank/DDBJ whole genome shotgun (WGS) entry which is preliminary data.</text>
</comment>
<dbReference type="AlphaFoldDB" id="A0A2C7A1F0"/>
<feature type="compositionally biased region" description="Basic and acidic residues" evidence="1">
    <location>
        <begin position="41"/>
        <end position="52"/>
    </location>
</feature>
<name>A0A2C7A1F0_9PROT</name>
<protein>
    <submittedName>
        <fullName evidence="2">Uncharacterized protein</fullName>
    </submittedName>
</protein>
<gene>
    <name evidence="2" type="ORF">CR162_16500</name>
</gene>
<feature type="compositionally biased region" description="Basic residues" evidence="1">
    <location>
        <begin position="58"/>
        <end position="72"/>
    </location>
</feature>
<evidence type="ECO:0000313" key="3">
    <source>
        <dbReference type="Proteomes" id="UP000223527"/>
    </source>
</evidence>
<evidence type="ECO:0000313" key="2">
    <source>
        <dbReference type="EMBL" id="PHK93868.1"/>
    </source>
</evidence>
<dbReference type="Proteomes" id="UP000223527">
    <property type="component" value="Unassembled WGS sequence"/>
</dbReference>
<sequence>MPDRIPNPTNPHLPPHLREVCTILAAGLVRLRSRAAEELVRDATQARDRGEGCLHSTPRQRRHAYPTRRRQA</sequence>
<evidence type="ECO:0000256" key="1">
    <source>
        <dbReference type="SAM" id="MobiDB-lite"/>
    </source>
</evidence>
<dbReference type="OrthoDB" id="75080at433"/>
<proteinExistence type="predicted"/>
<accession>A0A2C7A1F0</accession>
<organism evidence="2 3">
    <name type="scientific">Teichococcus rhizosphaerae</name>
    <dbReference type="NCBI Taxonomy" id="1335062"/>
    <lineage>
        <taxon>Bacteria</taxon>
        <taxon>Pseudomonadati</taxon>
        <taxon>Pseudomonadota</taxon>
        <taxon>Alphaproteobacteria</taxon>
        <taxon>Acetobacterales</taxon>
        <taxon>Roseomonadaceae</taxon>
        <taxon>Roseomonas</taxon>
    </lineage>
</organism>